<evidence type="ECO:0000256" key="2">
    <source>
        <dbReference type="ARBA" id="ARBA00004496"/>
    </source>
</evidence>
<dbReference type="Proteomes" id="UP000242525">
    <property type="component" value="Unassembled WGS sequence"/>
</dbReference>
<comment type="caution">
    <text evidence="10">The sequence shown here is derived from an EMBL/GenBank/DDBJ whole genome shotgun (WGS) entry which is preliminary data.</text>
</comment>
<feature type="compositionally biased region" description="Low complexity" evidence="9">
    <location>
        <begin position="11"/>
        <end position="22"/>
    </location>
</feature>
<sequence length="293" mass="31856">MPTSAPKIDNSKSNPVSKSSVPVDALINKDSLDNIEKSKLDNASCKVVPTKQKESGRQPASPEQMASTLRTRLQYAKLKLQNGWESQSLARLESRNNFLASQPSTDCSYSVSTSTAKVRKCASASSIISSGQKSKQTTKKARKTTHRRTISEPETNPLTNSSPPLNKGQDVRSPMPVSIVPIRSVSLLRSTEFSDFINTGQTPSFPHINTFDKNSTDSLTGPEDYQLPSFTPRNAETASKSLSLINEMGSPAAGQLETNAQPVANSFSKSPTFNILLNHDPEPPQSKIHDLLN</sequence>
<keyword evidence="11" id="KW-1185">Reference proteome</keyword>
<feature type="region of interest" description="Disordered" evidence="9">
    <location>
        <begin position="41"/>
        <end position="67"/>
    </location>
</feature>
<accession>A0A0J9XBB1</accession>
<feature type="compositionally biased region" description="Basic residues" evidence="9">
    <location>
        <begin position="136"/>
        <end position="148"/>
    </location>
</feature>
<comment type="similarity">
    <text evidence="3">Belongs to the WHI5/NRM1 family.</text>
</comment>
<protein>
    <submittedName>
        <fullName evidence="10">Uncharacterized protein</fullName>
    </submittedName>
</protein>
<keyword evidence="5" id="KW-0678">Repressor</keyword>
<organism evidence="10 11">
    <name type="scientific">Geotrichum candidum</name>
    <name type="common">Oospora lactis</name>
    <name type="synonym">Dipodascus geotrichum</name>
    <dbReference type="NCBI Taxonomy" id="1173061"/>
    <lineage>
        <taxon>Eukaryota</taxon>
        <taxon>Fungi</taxon>
        <taxon>Dikarya</taxon>
        <taxon>Ascomycota</taxon>
        <taxon>Saccharomycotina</taxon>
        <taxon>Dipodascomycetes</taxon>
        <taxon>Dipodascales</taxon>
        <taxon>Dipodascaceae</taxon>
        <taxon>Geotrichum</taxon>
    </lineage>
</organism>
<evidence type="ECO:0000256" key="6">
    <source>
        <dbReference type="ARBA" id="ARBA00023015"/>
    </source>
</evidence>
<dbReference type="Pfam" id="PF08528">
    <property type="entry name" value="Whi5"/>
    <property type="match status" value="1"/>
</dbReference>
<evidence type="ECO:0000256" key="8">
    <source>
        <dbReference type="ARBA" id="ARBA00023242"/>
    </source>
</evidence>
<evidence type="ECO:0000256" key="7">
    <source>
        <dbReference type="ARBA" id="ARBA00023163"/>
    </source>
</evidence>
<feature type="region of interest" description="Disordered" evidence="9">
    <location>
        <begin position="207"/>
        <end position="231"/>
    </location>
</feature>
<dbReference type="GO" id="GO:0005634">
    <property type="term" value="C:nucleus"/>
    <property type="evidence" value="ECO:0007669"/>
    <property type="project" value="UniProtKB-SubCell"/>
</dbReference>
<dbReference type="GO" id="GO:0005737">
    <property type="term" value="C:cytoplasm"/>
    <property type="evidence" value="ECO:0007669"/>
    <property type="project" value="UniProtKB-SubCell"/>
</dbReference>
<evidence type="ECO:0000256" key="4">
    <source>
        <dbReference type="ARBA" id="ARBA00022490"/>
    </source>
</evidence>
<feature type="region of interest" description="Disordered" evidence="9">
    <location>
        <begin position="271"/>
        <end position="293"/>
    </location>
</feature>
<evidence type="ECO:0000256" key="5">
    <source>
        <dbReference type="ARBA" id="ARBA00022491"/>
    </source>
</evidence>
<feature type="region of interest" description="Disordered" evidence="9">
    <location>
        <begin position="128"/>
        <end position="174"/>
    </location>
</feature>
<name>A0A0J9XBB1_GEOCN</name>
<feature type="compositionally biased region" description="Polar residues" evidence="9">
    <location>
        <begin position="152"/>
        <end position="164"/>
    </location>
</feature>
<evidence type="ECO:0000256" key="9">
    <source>
        <dbReference type="SAM" id="MobiDB-lite"/>
    </source>
</evidence>
<keyword evidence="7" id="KW-0804">Transcription</keyword>
<evidence type="ECO:0000256" key="3">
    <source>
        <dbReference type="ARBA" id="ARBA00006922"/>
    </source>
</evidence>
<evidence type="ECO:0000256" key="1">
    <source>
        <dbReference type="ARBA" id="ARBA00004123"/>
    </source>
</evidence>
<dbReference type="AlphaFoldDB" id="A0A0J9XBB1"/>
<comment type="subcellular location">
    <subcellularLocation>
        <location evidence="2">Cytoplasm</location>
    </subcellularLocation>
    <subcellularLocation>
        <location evidence="1">Nucleus</location>
    </subcellularLocation>
</comment>
<keyword evidence="6" id="KW-0805">Transcription regulation</keyword>
<evidence type="ECO:0000313" key="10">
    <source>
        <dbReference type="EMBL" id="CDO54475.1"/>
    </source>
</evidence>
<keyword evidence="4" id="KW-0963">Cytoplasm</keyword>
<proteinExistence type="inferred from homology"/>
<reference evidence="10" key="1">
    <citation type="submission" date="2014-03" db="EMBL/GenBank/DDBJ databases">
        <authorList>
            <person name="Casaregola S."/>
        </authorList>
    </citation>
    <scope>NUCLEOTIDE SEQUENCE [LARGE SCALE GENOMIC DNA]</scope>
    <source>
        <strain evidence="10">CLIB 918</strain>
    </source>
</reference>
<keyword evidence="8" id="KW-0539">Nucleus</keyword>
<feature type="compositionally biased region" description="Basic and acidic residues" evidence="9">
    <location>
        <begin position="279"/>
        <end position="293"/>
    </location>
</feature>
<evidence type="ECO:0000313" key="11">
    <source>
        <dbReference type="Proteomes" id="UP000242525"/>
    </source>
</evidence>
<feature type="region of interest" description="Disordered" evidence="9">
    <location>
        <begin position="1"/>
        <end position="22"/>
    </location>
</feature>
<dbReference type="OrthoDB" id="2359117at2759"/>
<dbReference type="EMBL" id="CCBN010000007">
    <property type="protein sequence ID" value="CDO54475.1"/>
    <property type="molecule type" value="Genomic_DNA"/>
</dbReference>
<gene>
    <name evidence="10" type="ORF">BN980_GECA07s05334g</name>
</gene>
<dbReference type="InterPro" id="IPR013734">
    <property type="entry name" value="TF_Nrm1/Whi5"/>
</dbReference>